<reference evidence="1 2" key="1">
    <citation type="submission" date="2021-01" db="EMBL/GenBank/DDBJ databases">
        <title>Genome public.</title>
        <authorList>
            <person name="Liu C."/>
            <person name="Sun Q."/>
        </authorList>
    </citation>
    <scope>NUCLEOTIDE SEQUENCE [LARGE SCALE GENOMIC DNA]</scope>
    <source>
        <strain evidence="1 2">YIM B02515</strain>
    </source>
</reference>
<proteinExistence type="predicted"/>
<comment type="caution">
    <text evidence="1">The sequence shown here is derived from an EMBL/GenBank/DDBJ whole genome shotgun (WGS) entry which is preliminary data.</text>
</comment>
<keyword evidence="2" id="KW-1185">Reference proteome</keyword>
<evidence type="ECO:0000313" key="2">
    <source>
        <dbReference type="Proteomes" id="UP000632377"/>
    </source>
</evidence>
<name>A0ABS1TBK7_9CLOT</name>
<dbReference type="InterPro" id="IPR024209">
    <property type="entry name" value="CDIF630_02480-like"/>
</dbReference>
<protein>
    <submittedName>
        <fullName evidence="1">DUF3787 domain-containing protein</fullName>
    </submittedName>
</protein>
<dbReference type="RefSeq" id="WP_202747973.1">
    <property type="nucleotide sequence ID" value="NZ_JAESWC010000002.1"/>
</dbReference>
<dbReference type="EMBL" id="JAESWC010000002">
    <property type="protein sequence ID" value="MBL4935378.1"/>
    <property type="molecule type" value="Genomic_DNA"/>
</dbReference>
<dbReference type="Proteomes" id="UP000632377">
    <property type="component" value="Unassembled WGS sequence"/>
</dbReference>
<organism evidence="1 2">
    <name type="scientific">Clostridium rhizosphaerae</name>
    <dbReference type="NCBI Taxonomy" id="2803861"/>
    <lineage>
        <taxon>Bacteria</taxon>
        <taxon>Bacillati</taxon>
        <taxon>Bacillota</taxon>
        <taxon>Clostridia</taxon>
        <taxon>Eubacteriales</taxon>
        <taxon>Clostridiaceae</taxon>
        <taxon>Clostridium</taxon>
    </lineage>
</organism>
<sequence length="55" mass="6507">MKELHYKEKFMAMPIENHETAAWANIEKTKPLSNVNVPDEWMIANAKEYVDENEK</sequence>
<gene>
    <name evidence="1" type="ORF">JK636_06360</name>
</gene>
<evidence type="ECO:0000313" key="1">
    <source>
        <dbReference type="EMBL" id="MBL4935378.1"/>
    </source>
</evidence>
<accession>A0ABS1TBK7</accession>
<dbReference type="Pfam" id="PF12655">
    <property type="entry name" value="CDIF630_02480-like"/>
    <property type="match status" value="1"/>
</dbReference>